<evidence type="ECO:0008006" key="4">
    <source>
        <dbReference type="Google" id="ProtNLM"/>
    </source>
</evidence>
<reference evidence="2" key="1">
    <citation type="journal article" date="2023" name="Mol. Phylogenet. Evol.">
        <title>Genome-scale phylogeny and comparative genomics of the fungal order Sordariales.</title>
        <authorList>
            <person name="Hensen N."/>
            <person name="Bonometti L."/>
            <person name="Westerberg I."/>
            <person name="Brannstrom I.O."/>
            <person name="Guillou S."/>
            <person name="Cros-Aarteil S."/>
            <person name="Calhoun S."/>
            <person name="Haridas S."/>
            <person name="Kuo A."/>
            <person name="Mondo S."/>
            <person name="Pangilinan J."/>
            <person name="Riley R."/>
            <person name="LaButti K."/>
            <person name="Andreopoulos B."/>
            <person name="Lipzen A."/>
            <person name="Chen C."/>
            <person name="Yan M."/>
            <person name="Daum C."/>
            <person name="Ng V."/>
            <person name="Clum A."/>
            <person name="Steindorff A."/>
            <person name="Ohm R.A."/>
            <person name="Martin F."/>
            <person name="Silar P."/>
            <person name="Natvig D.O."/>
            <person name="Lalanne C."/>
            <person name="Gautier V."/>
            <person name="Ament-Velasquez S.L."/>
            <person name="Kruys A."/>
            <person name="Hutchinson M.I."/>
            <person name="Powell A.J."/>
            <person name="Barry K."/>
            <person name="Miller A.N."/>
            <person name="Grigoriev I.V."/>
            <person name="Debuchy R."/>
            <person name="Gladieux P."/>
            <person name="Hiltunen Thoren M."/>
            <person name="Johannesson H."/>
        </authorList>
    </citation>
    <scope>NUCLEOTIDE SEQUENCE</scope>
    <source>
        <strain evidence="2">CBS 315.58</strain>
    </source>
</reference>
<dbReference type="EMBL" id="MU863950">
    <property type="protein sequence ID" value="KAK4198158.1"/>
    <property type="molecule type" value="Genomic_DNA"/>
</dbReference>
<feature type="chain" id="PRO_5042812846" description="Secreted protein" evidence="1">
    <location>
        <begin position="18"/>
        <end position="84"/>
    </location>
</feature>
<feature type="signal peptide" evidence="1">
    <location>
        <begin position="1"/>
        <end position="17"/>
    </location>
</feature>
<comment type="caution">
    <text evidence="2">The sequence shown here is derived from an EMBL/GenBank/DDBJ whole genome shotgun (WGS) entry which is preliminary data.</text>
</comment>
<keyword evidence="1" id="KW-0732">Signal</keyword>
<reference evidence="2" key="2">
    <citation type="submission" date="2023-05" db="EMBL/GenBank/DDBJ databases">
        <authorList>
            <consortium name="Lawrence Berkeley National Laboratory"/>
            <person name="Steindorff A."/>
            <person name="Hensen N."/>
            <person name="Bonometti L."/>
            <person name="Westerberg I."/>
            <person name="Brannstrom I.O."/>
            <person name="Guillou S."/>
            <person name="Cros-Aarteil S."/>
            <person name="Calhoun S."/>
            <person name="Haridas S."/>
            <person name="Kuo A."/>
            <person name="Mondo S."/>
            <person name="Pangilinan J."/>
            <person name="Riley R."/>
            <person name="Labutti K."/>
            <person name="Andreopoulos B."/>
            <person name="Lipzen A."/>
            <person name="Chen C."/>
            <person name="Yanf M."/>
            <person name="Daum C."/>
            <person name="Ng V."/>
            <person name="Clum A."/>
            <person name="Ohm R."/>
            <person name="Martin F."/>
            <person name="Silar P."/>
            <person name="Natvig D."/>
            <person name="Lalanne C."/>
            <person name="Gautier V."/>
            <person name="Ament-Velasquez S.L."/>
            <person name="Kruys A."/>
            <person name="Hutchinson M.I."/>
            <person name="Powell A.J."/>
            <person name="Barry K."/>
            <person name="Miller A.N."/>
            <person name="Grigoriev I.V."/>
            <person name="Debuchy R."/>
            <person name="Gladieux P."/>
            <person name="Thoren M.H."/>
            <person name="Johannesson H."/>
        </authorList>
    </citation>
    <scope>NUCLEOTIDE SEQUENCE</scope>
    <source>
        <strain evidence="2">CBS 315.58</strain>
    </source>
</reference>
<dbReference type="AlphaFoldDB" id="A0AAN7ASX1"/>
<evidence type="ECO:0000256" key="1">
    <source>
        <dbReference type="SAM" id="SignalP"/>
    </source>
</evidence>
<proteinExistence type="predicted"/>
<sequence>MVSLLLFVPSWVVRCKGEGVCVGEVVEGLWVVRDPRRVTFGEHQIVGAAKISWHNYGSSGKLELSTTFFLNTRFNTVASQIFRQ</sequence>
<name>A0AAN7ASX1_9PEZI</name>
<keyword evidence="3" id="KW-1185">Reference proteome</keyword>
<protein>
    <recommendedName>
        <fullName evidence="4">Secreted protein</fullName>
    </recommendedName>
</protein>
<evidence type="ECO:0000313" key="3">
    <source>
        <dbReference type="Proteomes" id="UP001303160"/>
    </source>
</evidence>
<organism evidence="2 3">
    <name type="scientific">Triangularia verruculosa</name>
    <dbReference type="NCBI Taxonomy" id="2587418"/>
    <lineage>
        <taxon>Eukaryota</taxon>
        <taxon>Fungi</taxon>
        <taxon>Dikarya</taxon>
        <taxon>Ascomycota</taxon>
        <taxon>Pezizomycotina</taxon>
        <taxon>Sordariomycetes</taxon>
        <taxon>Sordariomycetidae</taxon>
        <taxon>Sordariales</taxon>
        <taxon>Podosporaceae</taxon>
        <taxon>Triangularia</taxon>
    </lineage>
</organism>
<dbReference type="Proteomes" id="UP001303160">
    <property type="component" value="Unassembled WGS sequence"/>
</dbReference>
<accession>A0AAN7ASX1</accession>
<gene>
    <name evidence="2" type="ORF">QBC40DRAFT_95489</name>
</gene>
<evidence type="ECO:0000313" key="2">
    <source>
        <dbReference type="EMBL" id="KAK4198158.1"/>
    </source>
</evidence>